<accession>A0ACB8AKG0</accession>
<reference evidence="1" key="1">
    <citation type="journal article" date="2021" name="New Phytol.">
        <title>Evolutionary innovations through gain and loss of genes in the ectomycorrhizal Boletales.</title>
        <authorList>
            <person name="Wu G."/>
            <person name="Miyauchi S."/>
            <person name="Morin E."/>
            <person name="Kuo A."/>
            <person name="Drula E."/>
            <person name="Varga T."/>
            <person name="Kohler A."/>
            <person name="Feng B."/>
            <person name="Cao Y."/>
            <person name="Lipzen A."/>
            <person name="Daum C."/>
            <person name="Hundley H."/>
            <person name="Pangilinan J."/>
            <person name="Johnson J."/>
            <person name="Barry K."/>
            <person name="LaButti K."/>
            <person name="Ng V."/>
            <person name="Ahrendt S."/>
            <person name="Min B."/>
            <person name="Choi I.G."/>
            <person name="Park H."/>
            <person name="Plett J.M."/>
            <person name="Magnuson J."/>
            <person name="Spatafora J.W."/>
            <person name="Nagy L.G."/>
            <person name="Henrissat B."/>
            <person name="Grigoriev I.V."/>
            <person name="Yang Z.L."/>
            <person name="Xu J."/>
            <person name="Martin F.M."/>
        </authorList>
    </citation>
    <scope>NUCLEOTIDE SEQUENCE</scope>
    <source>
        <strain evidence="1">ATCC 28755</strain>
    </source>
</reference>
<name>A0ACB8AKG0_9AGAM</name>
<protein>
    <submittedName>
        <fullName evidence="1">Uncharacterized protein</fullName>
    </submittedName>
</protein>
<organism evidence="1 2">
    <name type="scientific">Hygrophoropsis aurantiaca</name>
    <dbReference type="NCBI Taxonomy" id="72124"/>
    <lineage>
        <taxon>Eukaryota</taxon>
        <taxon>Fungi</taxon>
        <taxon>Dikarya</taxon>
        <taxon>Basidiomycota</taxon>
        <taxon>Agaricomycotina</taxon>
        <taxon>Agaricomycetes</taxon>
        <taxon>Agaricomycetidae</taxon>
        <taxon>Boletales</taxon>
        <taxon>Coniophorineae</taxon>
        <taxon>Hygrophoropsidaceae</taxon>
        <taxon>Hygrophoropsis</taxon>
    </lineage>
</organism>
<evidence type="ECO:0000313" key="1">
    <source>
        <dbReference type="EMBL" id="KAH7913732.1"/>
    </source>
</evidence>
<comment type="caution">
    <text evidence="1">The sequence shown here is derived from an EMBL/GenBank/DDBJ whole genome shotgun (WGS) entry which is preliminary data.</text>
</comment>
<keyword evidence="2" id="KW-1185">Reference proteome</keyword>
<dbReference type="EMBL" id="MU267625">
    <property type="protein sequence ID" value="KAH7913732.1"/>
    <property type="molecule type" value="Genomic_DNA"/>
</dbReference>
<evidence type="ECO:0000313" key="2">
    <source>
        <dbReference type="Proteomes" id="UP000790377"/>
    </source>
</evidence>
<gene>
    <name evidence="1" type="ORF">BJ138DRAFT_1145401</name>
</gene>
<dbReference type="Proteomes" id="UP000790377">
    <property type="component" value="Unassembled WGS sequence"/>
</dbReference>
<proteinExistence type="predicted"/>
<sequence length="913" mass="100324">MLTDVKTSPAKGKAREDIRWQSNWWDFLPLVEHIQRPVAWTTSSIIFVAHSTQPLVVARLFPSPKQFSIPSPAPVHTSTASYEPPTVISVSPNDHWLFAYFPGRERDGVGCLWQRGFHIDNWTVKEWWGFPRGAGVIAAAWAGAEREWVTCPDGSTSRLPPRGPLTPVSDPTLLLVTQSHQLNVCYLRTYLPTLRFMTCSLIQPHFTSENPAHTPQEMPGGAKTARLCIRASIGFMHSDSSVLIAMRSQRYPSDAMKHATDLSLEPSDLKMPTPVPPPDEGPAMIDWETWGEESTIDLCEVKLKFDAIQMLMNLISNPLPPLHCPPEKLTNLLFVSTPPFRSDPSSPRKDKTSLRNHPPELASTYLVATFLDFGDYSAPPKSEVTVFMVARNPPPTSIGKAWITRQVASRSFSPRVLTFIAACLTPSISRKPSVIAALVDTAGVISRNARHSKDITVGKIVVLQLSDLSPDPDWEDSTLVSPAESAGTEWPVSISLSVNRALVCTASATKTTIQVLPRLRSVTDSKDFVQRSPLVAPLVTALLSRKSIADVSHALSLRSSSNDLLVETLRGAISALEINAKISSSIASRMPEALAAVIEIYRAKVQESESDDDRGHLIALWQNAHDMCSITACAAAFEECRDGDSYDLDAVWQLVCLSGWIVNFLEHLLKECVALADISDTEPDTKIEPADHQDIFSWDSSARAAYLPSFDTPILLHLVHPFARANLCDIVSHVNRFHSTLSSLTAKGESSHIARDVLLDLVSCSGVNLGALESTLKDEVCELTSIPADDVRLALARSHPVPSMYAQLRKVIQKIASSSAVDKPRLFLKPSDLVDGFANLSTSEQPGKEQERDVVTKGFLLKRGPGLTCVRCGYRSEIGSEAGMGGHTSIKWRSWEKKWAAHCICGGSWIQRK</sequence>